<evidence type="ECO:0000313" key="10">
    <source>
        <dbReference type="EMBL" id="QDV66318.1"/>
    </source>
</evidence>
<comment type="similarity">
    <text evidence="7">Belongs to the DnaA family.</text>
</comment>
<dbReference type="CDD" id="cd06571">
    <property type="entry name" value="Bac_DnaA_C"/>
    <property type="match status" value="1"/>
</dbReference>
<organism evidence="10 11">
    <name type="scientific">Rosistilla carotiformis</name>
    <dbReference type="NCBI Taxonomy" id="2528017"/>
    <lineage>
        <taxon>Bacteria</taxon>
        <taxon>Pseudomonadati</taxon>
        <taxon>Planctomycetota</taxon>
        <taxon>Planctomycetia</taxon>
        <taxon>Pirellulales</taxon>
        <taxon>Pirellulaceae</taxon>
        <taxon>Rosistilla</taxon>
    </lineage>
</organism>
<protein>
    <submittedName>
        <fullName evidence="10">Chromosomal replication initiator protein DnaA</fullName>
    </submittedName>
</protein>
<name>A0A518JL95_9BACT</name>
<dbReference type="EMBL" id="CP036348">
    <property type="protein sequence ID" value="QDV66318.1"/>
    <property type="molecule type" value="Genomic_DNA"/>
</dbReference>
<evidence type="ECO:0000256" key="6">
    <source>
        <dbReference type="ARBA" id="ARBA00023125"/>
    </source>
</evidence>
<evidence type="ECO:0000256" key="2">
    <source>
        <dbReference type="ARBA" id="ARBA00022705"/>
    </source>
</evidence>
<dbReference type="KEGG" id="rcf:Poly24_00010"/>
<dbReference type="SUPFAM" id="SSF52540">
    <property type="entry name" value="P-loop containing nucleoside triphosphate hydrolases"/>
    <property type="match status" value="1"/>
</dbReference>
<accession>A0A518JL95</accession>
<dbReference type="InterPro" id="IPR027417">
    <property type="entry name" value="P-loop_NTPase"/>
</dbReference>
<keyword evidence="1" id="KW-0963">Cytoplasm</keyword>
<feature type="domain" description="AAA+ ATPase" evidence="8">
    <location>
        <begin position="35"/>
        <end position="166"/>
    </location>
</feature>
<evidence type="ECO:0000256" key="1">
    <source>
        <dbReference type="ARBA" id="ARBA00022490"/>
    </source>
</evidence>
<keyword evidence="6" id="KW-0238">DNA-binding</keyword>
<dbReference type="GO" id="GO:0006270">
    <property type="term" value="P:DNA replication initiation"/>
    <property type="evidence" value="ECO:0007669"/>
    <property type="project" value="InterPro"/>
</dbReference>
<dbReference type="SMART" id="SM00382">
    <property type="entry name" value="AAA"/>
    <property type="match status" value="1"/>
</dbReference>
<dbReference type="InterPro" id="IPR013317">
    <property type="entry name" value="DnaA_dom"/>
</dbReference>
<evidence type="ECO:0000259" key="9">
    <source>
        <dbReference type="SMART" id="SM00760"/>
    </source>
</evidence>
<dbReference type="PANTHER" id="PTHR30050">
    <property type="entry name" value="CHROMOSOMAL REPLICATION INITIATOR PROTEIN DNAA"/>
    <property type="match status" value="1"/>
</dbReference>
<dbReference type="SUPFAM" id="SSF48295">
    <property type="entry name" value="TrpR-like"/>
    <property type="match status" value="1"/>
</dbReference>
<keyword evidence="5" id="KW-0446">Lipid-binding</keyword>
<dbReference type="InterPro" id="IPR013159">
    <property type="entry name" value="DnaA_C"/>
</dbReference>
<keyword evidence="3" id="KW-0547">Nucleotide-binding</keyword>
<dbReference type="InterPro" id="IPR020591">
    <property type="entry name" value="Chromosome_initiator_DnaA-like"/>
</dbReference>
<sequence>MAKAEPLPLLPHFVAGPENRLAAFTCQSDLSILQRGNPILLVGPSGSGKSAIARKLFQREASLLKGRGSRGMIEPAIDFARRYADAVDSDSIADFRDQFLQHPILLIEDVHLMAGKFAAQNELAARIGQRIDLDLPTILTCRRLPTEIEGIRSALASRLLPGLTIPIQLPRSAARRQIIAQYAGLREISLTEEQIVQLDSDLPADAAASRLCSAVQQLALVAMDANSDVIANDDIHDVAASFAAQQEPPIAKIARTVARRFKLKTSDLKSSSRRQQVVRARSMAMFLGRQLTRQSLQAIGQFFGGRDHSTVIHAIRSAEQLIVSDPALARVADDVSEQLKAG</sequence>
<dbReference type="Pfam" id="PF00308">
    <property type="entry name" value="Bac_DnaA"/>
    <property type="match status" value="1"/>
</dbReference>
<evidence type="ECO:0000256" key="3">
    <source>
        <dbReference type="ARBA" id="ARBA00022741"/>
    </source>
</evidence>
<dbReference type="SMART" id="SM00760">
    <property type="entry name" value="Bac_DnaA_C"/>
    <property type="match status" value="1"/>
</dbReference>
<dbReference type="PRINTS" id="PR00051">
    <property type="entry name" value="DNAA"/>
</dbReference>
<dbReference type="PANTHER" id="PTHR30050:SF2">
    <property type="entry name" value="CHROMOSOMAL REPLICATION INITIATOR PROTEIN DNAA"/>
    <property type="match status" value="1"/>
</dbReference>
<dbReference type="InterPro" id="IPR003593">
    <property type="entry name" value="AAA+_ATPase"/>
</dbReference>
<keyword evidence="2 7" id="KW-0235">DNA replication</keyword>
<keyword evidence="11" id="KW-1185">Reference proteome</keyword>
<dbReference type="GO" id="GO:0005886">
    <property type="term" value="C:plasma membrane"/>
    <property type="evidence" value="ECO:0007669"/>
    <property type="project" value="TreeGrafter"/>
</dbReference>
<keyword evidence="4" id="KW-0067">ATP-binding</keyword>
<dbReference type="AlphaFoldDB" id="A0A518JL95"/>
<evidence type="ECO:0000256" key="4">
    <source>
        <dbReference type="ARBA" id="ARBA00022840"/>
    </source>
</evidence>
<dbReference type="InterPro" id="IPR010921">
    <property type="entry name" value="Trp_repressor/repl_initiator"/>
</dbReference>
<dbReference type="GO" id="GO:0008289">
    <property type="term" value="F:lipid binding"/>
    <property type="evidence" value="ECO:0007669"/>
    <property type="project" value="UniProtKB-KW"/>
</dbReference>
<gene>
    <name evidence="10" type="primary">dnaA_1</name>
    <name evidence="10" type="ORF">Poly24_00010</name>
</gene>
<dbReference type="Proteomes" id="UP000315082">
    <property type="component" value="Chromosome"/>
</dbReference>
<reference evidence="10 11" key="1">
    <citation type="submission" date="2019-02" db="EMBL/GenBank/DDBJ databases">
        <title>Deep-cultivation of Planctomycetes and their phenomic and genomic characterization uncovers novel biology.</title>
        <authorList>
            <person name="Wiegand S."/>
            <person name="Jogler M."/>
            <person name="Boedeker C."/>
            <person name="Pinto D."/>
            <person name="Vollmers J."/>
            <person name="Rivas-Marin E."/>
            <person name="Kohn T."/>
            <person name="Peeters S.H."/>
            <person name="Heuer A."/>
            <person name="Rast P."/>
            <person name="Oberbeckmann S."/>
            <person name="Bunk B."/>
            <person name="Jeske O."/>
            <person name="Meyerdierks A."/>
            <person name="Storesund J.E."/>
            <person name="Kallscheuer N."/>
            <person name="Luecker S."/>
            <person name="Lage O.M."/>
            <person name="Pohl T."/>
            <person name="Merkel B.J."/>
            <person name="Hornburger P."/>
            <person name="Mueller R.-W."/>
            <person name="Bruemmer F."/>
            <person name="Labrenz M."/>
            <person name="Spormann A.M."/>
            <person name="Op den Camp H."/>
            <person name="Overmann J."/>
            <person name="Amann R."/>
            <person name="Jetten M.S.M."/>
            <person name="Mascher T."/>
            <person name="Medema M.H."/>
            <person name="Devos D.P."/>
            <person name="Kaster A.-K."/>
            <person name="Ovreas L."/>
            <person name="Rohde M."/>
            <person name="Galperin M.Y."/>
            <person name="Jogler C."/>
        </authorList>
    </citation>
    <scope>NUCLEOTIDE SEQUENCE [LARGE SCALE GENOMIC DNA]</scope>
    <source>
        <strain evidence="10 11">Poly24</strain>
    </source>
</reference>
<feature type="domain" description="Chromosomal replication initiator DnaA C-terminal" evidence="9">
    <location>
        <begin position="249"/>
        <end position="318"/>
    </location>
</feature>
<dbReference type="Pfam" id="PF08299">
    <property type="entry name" value="Bac_DnaA_C"/>
    <property type="match status" value="1"/>
</dbReference>
<evidence type="ECO:0000256" key="5">
    <source>
        <dbReference type="ARBA" id="ARBA00023121"/>
    </source>
</evidence>
<evidence type="ECO:0000313" key="11">
    <source>
        <dbReference type="Proteomes" id="UP000315082"/>
    </source>
</evidence>
<dbReference type="GO" id="GO:0005524">
    <property type="term" value="F:ATP binding"/>
    <property type="evidence" value="ECO:0007669"/>
    <property type="project" value="UniProtKB-KW"/>
</dbReference>
<dbReference type="GO" id="GO:0006275">
    <property type="term" value="P:regulation of DNA replication"/>
    <property type="evidence" value="ECO:0007669"/>
    <property type="project" value="InterPro"/>
</dbReference>
<dbReference type="Gene3D" id="1.10.1750.10">
    <property type="match status" value="1"/>
</dbReference>
<evidence type="ECO:0000256" key="7">
    <source>
        <dbReference type="RuleBase" id="RU004227"/>
    </source>
</evidence>
<dbReference type="Gene3D" id="3.40.50.300">
    <property type="entry name" value="P-loop containing nucleotide triphosphate hydrolases"/>
    <property type="match status" value="1"/>
</dbReference>
<dbReference type="GO" id="GO:0003688">
    <property type="term" value="F:DNA replication origin binding"/>
    <property type="evidence" value="ECO:0007669"/>
    <property type="project" value="TreeGrafter"/>
</dbReference>
<proteinExistence type="inferred from homology"/>
<evidence type="ECO:0000259" key="8">
    <source>
        <dbReference type="SMART" id="SM00382"/>
    </source>
</evidence>